<evidence type="ECO:0000256" key="2">
    <source>
        <dbReference type="ARBA" id="ARBA00022692"/>
    </source>
</evidence>
<dbReference type="PROSITE" id="PS51503">
    <property type="entry name" value="HIG1"/>
    <property type="match status" value="1"/>
</dbReference>
<sequence>MSSSSASSSDRSVATPVGSDVSYIERGGRDQQKYMSDVLSAASKGLVVGIAGAMTGNYFLKRRSPAWRAVPMPYKFFVGMMMSIPVATVFGEKAGEKHIAQQWSGFGKEELDKEAQAAHERWESMSAWDKTKDWAARHQYTIIGGSWVASLGIAFGVVARNKYQTFPQKIVQARMYAQGLTIGVLMVSAVLAGVNAQGKKPELPPDHSWRDMLEQGGQLTKQERINLRAAAKVGKANATAKPADVDAPVAAGAEAAA</sequence>
<dbReference type="RefSeq" id="XP_069207078.1">
    <property type="nucleotide sequence ID" value="XM_069355007.1"/>
</dbReference>
<dbReference type="Proteomes" id="UP001565368">
    <property type="component" value="Unassembled WGS sequence"/>
</dbReference>
<evidence type="ECO:0000256" key="5">
    <source>
        <dbReference type="SAM" id="MobiDB-lite"/>
    </source>
</evidence>
<dbReference type="PANTHER" id="PTHR28018">
    <property type="entry name" value="RESPIRATORY SUPERCOMPLEX FACTOR 2, MITOCHONDRIAL"/>
    <property type="match status" value="1"/>
</dbReference>
<proteinExistence type="predicted"/>
<dbReference type="PANTHER" id="PTHR28018:SF3">
    <property type="entry name" value="RESPIRATORY SUPERCOMPLEX FACTOR 2, MITOCHONDRIAL"/>
    <property type="match status" value="1"/>
</dbReference>
<keyword evidence="2 6" id="KW-0812">Transmembrane</keyword>
<evidence type="ECO:0000259" key="7">
    <source>
        <dbReference type="PROSITE" id="PS51503"/>
    </source>
</evidence>
<keyword evidence="4 6" id="KW-0472">Membrane</keyword>
<dbReference type="EMBL" id="JBBXJM010000005">
    <property type="protein sequence ID" value="KAL1407134.1"/>
    <property type="molecule type" value="Genomic_DNA"/>
</dbReference>
<evidence type="ECO:0000256" key="1">
    <source>
        <dbReference type="ARBA" id="ARBA00004173"/>
    </source>
</evidence>
<feature type="transmembrane region" description="Helical" evidence="6">
    <location>
        <begin position="38"/>
        <end position="60"/>
    </location>
</feature>
<evidence type="ECO:0000256" key="3">
    <source>
        <dbReference type="ARBA" id="ARBA00022989"/>
    </source>
</evidence>
<keyword evidence="3 6" id="KW-1133">Transmembrane helix</keyword>
<evidence type="ECO:0000313" key="8">
    <source>
        <dbReference type="EMBL" id="KAL1407134.1"/>
    </source>
</evidence>
<keyword evidence="9" id="KW-1185">Reference proteome</keyword>
<feature type="compositionally biased region" description="Low complexity" evidence="5">
    <location>
        <begin position="1"/>
        <end position="12"/>
    </location>
</feature>
<name>A0ABR3PXF7_9TREE</name>
<evidence type="ECO:0000256" key="6">
    <source>
        <dbReference type="SAM" id="Phobius"/>
    </source>
</evidence>
<feature type="transmembrane region" description="Helical" evidence="6">
    <location>
        <begin position="140"/>
        <end position="159"/>
    </location>
</feature>
<feature type="region of interest" description="Disordered" evidence="5">
    <location>
        <begin position="1"/>
        <end position="21"/>
    </location>
</feature>
<dbReference type="GeneID" id="95987591"/>
<reference evidence="8 9" key="1">
    <citation type="submission" date="2023-08" db="EMBL/GenBank/DDBJ databases">
        <title>Annotated Genome Sequence of Vanrija albida AlHP1.</title>
        <authorList>
            <person name="Herzog R."/>
        </authorList>
    </citation>
    <scope>NUCLEOTIDE SEQUENCE [LARGE SCALE GENOMIC DNA]</scope>
    <source>
        <strain evidence="8 9">AlHP1</strain>
    </source>
</reference>
<evidence type="ECO:0000313" key="9">
    <source>
        <dbReference type="Proteomes" id="UP001565368"/>
    </source>
</evidence>
<dbReference type="InterPro" id="IPR007667">
    <property type="entry name" value="Hypoxia_induced_domain"/>
</dbReference>
<organism evidence="8 9">
    <name type="scientific">Vanrija albida</name>
    <dbReference type="NCBI Taxonomy" id="181172"/>
    <lineage>
        <taxon>Eukaryota</taxon>
        <taxon>Fungi</taxon>
        <taxon>Dikarya</taxon>
        <taxon>Basidiomycota</taxon>
        <taxon>Agaricomycotina</taxon>
        <taxon>Tremellomycetes</taxon>
        <taxon>Trichosporonales</taxon>
        <taxon>Trichosporonaceae</taxon>
        <taxon>Vanrija</taxon>
    </lineage>
</organism>
<gene>
    <name evidence="8" type="primary">RCF2</name>
    <name evidence="8" type="ORF">Q8F55_006548</name>
</gene>
<comment type="caution">
    <text evidence="8">The sequence shown here is derived from an EMBL/GenBank/DDBJ whole genome shotgun (WGS) entry which is preliminary data.</text>
</comment>
<comment type="subcellular location">
    <subcellularLocation>
        <location evidence="1">Mitochondrion</location>
    </subcellularLocation>
</comment>
<accession>A0ABR3PXF7</accession>
<feature type="transmembrane region" description="Helical" evidence="6">
    <location>
        <begin position="175"/>
        <end position="194"/>
    </location>
</feature>
<evidence type="ECO:0000256" key="4">
    <source>
        <dbReference type="ARBA" id="ARBA00023136"/>
    </source>
</evidence>
<dbReference type="Pfam" id="PF04588">
    <property type="entry name" value="HIG_1_N"/>
    <property type="match status" value="1"/>
</dbReference>
<feature type="domain" description="HIG1" evidence="7">
    <location>
        <begin position="112"/>
        <end position="203"/>
    </location>
</feature>
<protein>
    <submittedName>
        <fullName evidence="8">Replication factor C, subunit RFC4</fullName>
    </submittedName>
</protein>
<dbReference type="InterPro" id="IPR040153">
    <property type="entry name" value="Rcf2"/>
</dbReference>